<reference evidence="2 3" key="1">
    <citation type="submission" date="2023-04" db="EMBL/GenBank/DDBJ databases">
        <title>Streptomyces chengmaiensis sp. nov. isolated from the stem of mangrove plant in Hainan.</title>
        <authorList>
            <person name="Huang X."/>
            <person name="Zhou S."/>
            <person name="Chu X."/>
            <person name="Xie Y."/>
            <person name="Lin Y."/>
        </authorList>
    </citation>
    <scope>NUCLEOTIDE SEQUENCE [LARGE SCALE GENOMIC DNA]</scope>
    <source>
        <strain evidence="2 3">HNM0663</strain>
    </source>
</reference>
<gene>
    <name evidence="2" type="ORF">QCN29_32205</name>
</gene>
<dbReference type="EMBL" id="JARWBG010000064">
    <property type="protein sequence ID" value="MDH2393347.1"/>
    <property type="molecule type" value="Genomic_DNA"/>
</dbReference>
<dbReference type="Proteomes" id="UP001223144">
    <property type="component" value="Unassembled WGS sequence"/>
</dbReference>
<comment type="caution">
    <text evidence="2">The sequence shown here is derived from an EMBL/GenBank/DDBJ whole genome shotgun (WGS) entry which is preliminary data.</text>
</comment>
<name>A0ABT6HYF9_9ACTN</name>
<keyword evidence="3" id="KW-1185">Reference proteome</keyword>
<evidence type="ECO:0000313" key="2">
    <source>
        <dbReference type="EMBL" id="MDH2393347.1"/>
    </source>
</evidence>
<evidence type="ECO:0000313" key="3">
    <source>
        <dbReference type="Proteomes" id="UP001223144"/>
    </source>
</evidence>
<organism evidence="2 3">
    <name type="scientific">Streptomyces chengmaiensis</name>
    <dbReference type="NCBI Taxonomy" id="3040919"/>
    <lineage>
        <taxon>Bacteria</taxon>
        <taxon>Bacillati</taxon>
        <taxon>Actinomycetota</taxon>
        <taxon>Actinomycetes</taxon>
        <taxon>Kitasatosporales</taxon>
        <taxon>Streptomycetaceae</taxon>
        <taxon>Streptomyces</taxon>
    </lineage>
</organism>
<feature type="region of interest" description="Disordered" evidence="1">
    <location>
        <begin position="1"/>
        <end position="22"/>
    </location>
</feature>
<proteinExistence type="predicted"/>
<sequence length="85" mass="8955">MRKAIDRAGAADGKSAIPAGPIESAPWSALSGETEYRAALAEAFEGIELGAYDRRIIEWLAGWDSPTVATLASLVIRARKAGGVR</sequence>
<evidence type="ECO:0000256" key="1">
    <source>
        <dbReference type="SAM" id="MobiDB-lite"/>
    </source>
</evidence>
<dbReference type="RefSeq" id="WP_279932590.1">
    <property type="nucleotide sequence ID" value="NZ_JARWBG010000064.1"/>
</dbReference>
<accession>A0ABT6HYF9</accession>
<protein>
    <submittedName>
        <fullName evidence="2">Uncharacterized protein</fullName>
    </submittedName>
</protein>